<name>A0A6J6WIA1_9ZZZZ</name>
<proteinExistence type="predicted"/>
<evidence type="ECO:0000313" key="1">
    <source>
        <dbReference type="EMBL" id="CAB4715935.1"/>
    </source>
</evidence>
<dbReference type="EMBL" id="CAFBMF010000155">
    <property type="protein sequence ID" value="CAB4912871.1"/>
    <property type="molecule type" value="Genomic_DNA"/>
</dbReference>
<dbReference type="Pfam" id="PF11927">
    <property type="entry name" value="HODM_asu-like"/>
    <property type="match status" value="1"/>
</dbReference>
<gene>
    <name evidence="1" type="ORF">UFOPK2658_00689</name>
    <name evidence="2" type="ORF">UFOPK2880_01676</name>
    <name evidence="3" type="ORF">UFOPK3304_01831</name>
    <name evidence="4" type="ORF">UFOPK3494_01640</name>
</gene>
<dbReference type="AlphaFoldDB" id="A0A6J6WIA1"/>
<sequence length="307" mass="34967">MSTQPDYQPYLAGAFRWRLALRPLDLAHWIEIGDDYDHEMDAKKSVFAKNFATANAFQPNTEDEAAEVLTELVEYLTSTRPDWFSREGRNIVNHHRQERFAVEPDAGGQWADHPLVTCARLVQEDFALLVERDGRLVFGGGSVCFPNRWDLNSKLGLTMSEVHAPVDQLNEQLQDPIDSFFQRLSPQKSFWRTGWGVIDTDELYQAVDGTAAKSPALPTLGDPTTGDRLFLRVERETIRRFPKTNCVLFTIRSYVRPLAHLVDRPEDAARLAQALSNLPDDVRDYKRTTELTAPAVHWLQTVATQEK</sequence>
<dbReference type="EMBL" id="CAEZYH010000020">
    <property type="protein sequence ID" value="CAB4715935.1"/>
    <property type="molecule type" value="Genomic_DNA"/>
</dbReference>
<dbReference type="EMBL" id="CAEZZP010000145">
    <property type="protein sequence ID" value="CAB4784881.1"/>
    <property type="molecule type" value="Genomic_DNA"/>
</dbReference>
<evidence type="ECO:0000313" key="3">
    <source>
        <dbReference type="EMBL" id="CAB4883058.1"/>
    </source>
</evidence>
<evidence type="ECO:0000313" key="4">
    <source>
        <dbReference type="EMBL" id="CAB4912871.1"/>
    </source>
</evidence>
<accession>A0A6J6WIA1</accession>
<reference evidence="2" key="1">
    <citation type="submission" date="2020-05" db="EMBL/GenBank/DDBJ databases">
        <authorList>
            <person name="Chiriac C."/>
            <person name="Salcher M."/>
            <person name="Ghai R."/>
            <person name="Kavagutti S V."/>
        </authorList>
    </citation>
    <scope>NUCLEOTIDE SEQUENCE</scope>
</reference>
<dbReference type="EMBL" id="CAFBLJ010000159">
    <property type="protein sequence ID" value="CAB4883058.1"/>
    <property type="molecule type" value="Genomic_DNA"/>
</dbReference>
<dbReference type="InterPro" id="IPR021848">
    <property type="entry name" value="HODM_asu-like"/>
</dbReference>
<organism evidence="2">
    <name type="scientific">freshwater metagenome</name>
    <dbReference type="NCBI Taxonomy" id="449393"/>
    <lineage>
        <taxon>unclassified sequences</taxon>
        <taxon>metagenomes</taxon>
        <taxon>ecological metagenomes</taxon>
    </lineage>
</organism>
<protein>
    <submittedName>
        <fullName evidence="2">Unannotated protein</fullName>
    </submittedName>
</protein>
<evidence type="ECO:0000313" key="2">
    <source>
        <dbReference type="EMBL" id="CAB4784881.1"/>
    </source>
</evidence>